<reference evidence="1" key="1">
    <citation type="journal article" date="2012" name="Mol. Plant Microbe Interact.">
        <title>A highly conserved effector in Fusarium oxysporum is required for full virulence on Arabidopsis.</title>
        <authorList>
            <person name="Thatcher L.F."/>
            <person name="Gardiner D.M."/>
            <person name="Kazan K."/>
            <person name="Manners J."/>
        </authorList>
    </citation>
    <scope>NUCLEOTIDE SEQUENCE [LARGE SCALE GENOMIC DNA]</scope>
    <source>
        <strain evidence="1">Fo5176</strain>
    </source>
</reference>
<organism evidence="1">
    <name type="scientific">Fusarium oxysporum (strain Fo5176)</name>
    <name type="common">Fusarium vascular wilt</name>
    <dbReference type="NCBI Taxonomy" id="660025"/>
    <lineage>
        <taxon>Eukaryota</taxon>
        <taxon>Fungi</taxon>
        <taxon>Dikarya</taxon>
        <taxon>Ascomycota</taxon>
        <taxon>Pezizomycotina</taxon>
        <taxon>Sordariomycetes</taxon>
        <taxon>Hypocreomycetidae</taxon>
        <taxon>Hypocreales</taxon>
        <taxon>Nectriaceae</taxon>
        <taxon>Fusarium</taxon>
        <taxon>Fusarium oxysporum species complex</taxon>
    </lineage>
</organism>
<dbReference type="AlphaFoldDB" id="F9F558"/>
<gene>
    <name evidence="1" type="ORF">FOXB_01533</name>
</gene>
<proteinExistence type="predicted"/>
<evidence type="ECO:0000313" key="1">
    <source>
        <dbReference type="EMBL" id="EGU87942.1"/>
    </source>
</evidence>
<accession>F9F558</accession>
<comment type="caution">
    <text evidence="1">The sequence shown here is derived from an EMBL/GenBank/DDBJ whole genome shotgun (WGS) entry which is preliminary data.</text>
</comment>
<name>F9F558_FUSOF</name>
<dbReference type="EMBL" id="AFQF01000493">
    <property type="protein sequence ID" value="EGU87942.1"/>
    <property type="molecule type" value="Genomic_DNA"/>
</dbReference>
<protein>
    <submittedName>
        <fullName evidence="1">Uncharacterized protein</fullName>
    </submittedName>
</protein>
<sequence length="71" mass="7846">MGTRASGDVISVTLLRVICGKEMPTGGIMLRFKLRKIDAEYFGSESDPGLISKLGQSLDDDWLTELNQSRQ</sequence>